<evidence type="ECO:0000256" key="1">
    <source>
        <dbReference type="SAM" id="SignalP"/>
    </source>
</evidence>
<dbReference type="Proteomes" id="UP000464468">
    <property type="component" value="Chromosome"/>
</dbReference>
<organism evidence="2 3">
    <name type="scientific">Sphingomonas changnyeongensis</name>
    <dbReference type="NCBI Taxonomy" id="2698679"/>
    <lineage>
        <taxon>Bacteria</taxon>
        <taxon>Pseudomonadati</taxon>
        <taxon>Pseudomonadota</taxon>
        <taxon>Alphaproteobacteria</taxon>
        <taxon>Sphingomonadales</taxon>
        <taxon>Sphingomonadaceae</taxon>
        <taxon>Sphingomonas</taxon>
    </lineage>
</organism>
<protein>
    <submittedName>
        <fullName evidence="2">Uncharacterized protein</fullName>
    </submittedName>
</protein>
<dbReference type="AlphaFoldDB" id="A0A7Z2NUQ2"/>
<dbReference type="RefSeq" id="WP_160591889.1">
    <property type="nucleotide sequence ID" value="NZ_CP047895.1"/>
</dbReference>
<feature type="chain" id="PRO_5031375708" evidence="1">
    <location>
        <begin position="22"/>
        <end position="210"/>
    </location>
</feature>
<keyword evidence="3" id="KW-1185">Reference proteome</keyword>
<evidence type="ECO:0000313" key="3">
    <source>
        <dbReference type="Proteomes" id="UP000464468"/>
    </source>
</evidence>
<reference evidence="2 3" key="1">
    <citation type="submission" date="2020-01" db="EMBL/GenBank/DDBJ databases">
        <title>Sphingomonas sp. C33 whole genome sequece.</title>
        <authorList>
            <person name="Park C."/>
        </authorList>
    </citation>
    <scope>NUCLEOTIDE SEQUENCE [LARGE SCALE GENOMIC DNA]</scope>
    <source>
        <strain evidence="2 3">C33</strain>
    </source>
</reference>
<evidence type="ECO:0000313" key="2">
    <source>
        <dbReference type="EMBL" id="QHL90067.1"/>
    </source>
</evidence>
<name>A0A7Z2NUQ2_9SPHN</name>
<sequence>MMSGVQIGAMLAVLAAAPTEAAGPGIYVAHQPEIAAQLDLGADGRFRFALSYGGLDEAARGRWAAADGGIVLTTEPAVRPPRFAVVSDLASTDGALHVSLSDPDLLQGAPLTLAVTYADAPRPVFVEAEEDGRVPLDPARRVVAIVPDLPVFPVPLAAHPLAGPARRIQFRFEPNDMGVADFRGERLAVEGGALVLTRHGRAIRLDREGR</sequence>
<accession>A0A7Z2NUQ2</accession>
<feature type="signal peptide" evidence="1">
    <location>
        <begin position="1"/>
        <end position="21"/>
    </location>
</feature>
<proteinExistence type="predicted"/>
<gene>
    <name evidence="2" type="ORF">GVO57_03525</name>
</gene>
<dbReference type="EMBL" id="CP047895">
    <property type="protein sequence ID" value="QHL90067.1"/>
    <property type="molecule type" value="Genomic_DNA"/>
</dbReference>
<dbReference type="KEGG" id="schy:GVO57_03525"/>
<keyword evidence="1" id="KW-0732">Signal</keyword>